<accession>A0A8K1CNH1</accession>
<dbReference type="GO" id="GO:0000209">
    <property type="term" value="P:protein polyubiquitination"/>
    <property type="evidence" value="ECO:0007669"/>
    <property type="project" value="TreeGrafter"/>
</dbReference>
<dbReference type="PANTHER" id="PTHR46077">
    <property type="entry name" value="E3 UBIQUITIN-PROTEIN LIGASE TOPORS"/>
    <property type="match status" value="1"/>
</dbReference>
<keyword evidence="8" id="KW-0804">Transcription</keyword>
<dbReference type="Pfam" id="PF13445">
    <property type="entry name" value="zf-RING_UBOX"/>
    <property type="match status" value="1"/>
</dbReference>
<dbReference type="InterPro" id="IPR013083">
    <property type="entry name" value="Znf_RING/FYVE/PHD"/>
</dbReference>
<feature type="compositionally biased region" description="Basic and acidic residues" evidence="10">
    <location>
        <begin position="29"/>
        <end position="42"/>
    </location>
</feature>
<dbReference type="Proteomes" id="UP000794436">
    <property type="component" value="Unassembled WGS sequence"/>
</dbReference>
<dbReference type="GO" id="GO:0061630">
    <property type="term" value="F:ubiquitin protein ligase activity"/>
    <property type="evidence" value="ECO:0007669"/>
    <property type="project" value="UniProtKB-EC"/>
</dbReference>
<comment type="catalytic activity">
    <reaction evidence="1">
        <text>S-ubiquitinyl-[E2 ubiquitin-conjugating enzyme]-L-cysteine + [acceptor protein]-L-lysine = [E2 ubiquitin-conjugating enzyme]-L-cysteine + N(6)-ubiquitinyl-[acceptor protein]-L-lysine.</text>
        <dbReference type="EC" id="2.3.2.27"/>
    </reaction>
</comment>
<dbReference type="SUPFAM" id="SSF57850">
    <property type="entry name" value="RING/U-box"/>
    <property type="match status" value="1"/>
</dbReference>
<protein>
    <recommendedName>
        <fullName evidence="2">RING-type E3 ubiquitin transferase</fullName>
        <ecNumber evidence="2">2.3.2.27</ecNumber>
    </recommendedName>
</protein>
<keyword evidence="4" id="KW-0479">Metal-binding</keyword>
<evidence type="ECO:0000256" key="2">
    <source>
        <dbReference type="ARBA" id="ARBA00012483"/>
    </source>
</evidence>
<dbReference type="InterPro" id="IPR001841">
    <property type="entry name" value="Znf_RING"/>
</dbReference>
<reference evidence="12" key="1">
    <citation type="submission" date="2019-03" db="EMBL/GenBank/DDBJ databases">
        <title>Long read genome sequence of the mycoparasitic Pythium oligandrum ATCC 38472 isolated from sugarbeet rhizosphere.</title>
        <authorList>
            <person name="Gaulin E."/>
        </authorList>
    </citation>
    <scope>NUCLEOTIDE SEQUENCE</scope>
    <source>
        <strain evidence="12">ATCC 38472_TT</strain>
    </source>
</reference>
<dbReference type="GO" id="GO:0008270">
    <property type="term" value="F:zinc ion binding"/>
    <property type="evidence" value="ECO:0007669"/>
    <property type="project" value="UniProtKB-KW"/>
</dbReference>
<keyword evidence="5 9" id="KW-0863">Zinc-finger</keyword>
<evidence type="ECO:0000259" key="11">
    <source>
        <dbReference type="PROSITE" id="PS50089"/>
    </source>
</evidence>
<keyword evidence="3" id="KW-0808">Transferase</keyword>
<dbReference type="AlphaFoldDB" id="A0A8K1CNH1"/>
<dbReference type="InterPro" id="IPR027370">
    <property type="entry name" value="Znf-RING_euk"/>
</dbReference>
<organism evidence="12 13">
    <name type="scientific">Pythium oligandrum</name>
    <name type="common">Mycoparasitic fungus</name>
    <dbReference type="NCBI Taxonomy" id="41045"/>
    <lineage>
        <taxon>Eukaryota</taxon>
        <taxon>Sar</taxon>
        <taxon>Stramenopiles</taxon>
        <taxon>Oomycota</taxon>
        <taxon>Peronosporomycetes</taxon>
        <taxon>Pythiales</taxon>
        <taxon>Pythiaceae</taxon>
        <taxon>Pythium</taxon>
    </lineage>
</organism>
<sequence length="272" mass="30460">MADEESDWYARYGDVNAVNEHQGGQNDAPDDKEAIDSDHAGEDAQERAVLGDSCPICLEDLLDPVMIRPCYHVYCLACLGKWVTNLSLHGARQLSCPLCKSVFDSVYADVVSETDYRVLRVDRTFGIKSTRQSRGDAETQRRSTIYRSQMRLVQVNGLQVDGEDWKQSVPKRVKVKGQYEAWVARELRVIVGVDVDLTVLMALIEHYLLQPSPMDCDGLVAELEAFLFDDAAIFVRELAYFVGSRLNIQAYDAVVTYGCAHGTTCSIEDCMN</sequence>
<keyword evidence="7" id="KW-0805">Transcription regulation</keyword>
<evidence type="ECO:0000256" key="3">
    <source>
        <dbReference type="ARBA" id="ARBA00022679"/>
    </source>
</evidence>
<evidence type="ECO:0000256" key="7">
    <source>
        <dbReference type="ARBA" id="ARBA00023015"/>
    </source>
</evidence>
<evidence type="ECO:0000313" key="13">
    <source>
        <dbReference type="Proteomes" id="UP000794436"/>
    </source>
</evidence>
<dbReference type="GO" id="GO:0006513">
    <property type="term" value="P:protein monoubiquitination"/>
    <property type="evidence" value="ECO:0007669"/>
    <property type="project" value="TreeGrafter"/>
</dbReference>
<evidence type="ECO:0000256" key="5">
    <source>
        <dbReference type="ARBA" id="ARBA00022771"/>
    </source>
</evidence>
<name>A0A8K1CNH1_PYTOL</name>
<evidence type="ECO:0000256" key="10">
    <source>
        <dbReference type="SAM" id="MobiDB-lite"/>
    </source>
</evidence>
<dbReference type="Gene3D" id="3.30.40.10">
    <property type="entry name" value="Zinc/RING finger domain, C3HC4 (zinc finger)"/>
    <property type="match status" value="1"/>
</dbReference>
<dbReference type="PROSITE" id="PS50089">
    <property type="entry name" value="ZF_RING_2"/>
    <property type="match status" value="1"/>
</dbReference>
<gene>
    <name evidence="12" type="ORF">Poli38472_004099</name>
</gene>
<proteinExistence type="predicted"/>
<comment type="caution">
    <text evidence="12">The sequence shown here is derived from an EMBL/GenBank/DDBJ whole genome shotgun (WGS) entry which is preliminary data.</text>
</comment>
<evidence type="ECO:0000256" key="9">
    <source>
        <dbReference type="PROSITE-ProRule" id="PRU00175"/>
    </source>
</evidence>
<evidence type="ECO:0000256" key="8">
    <source>
        <dbReference type="ARBA" id="ARBA00023163"/>
    </source>
</evidence>
<feature type="domain" description="RING-type" evidence="11">
    <location>
        <begin position="54"/>
        <end position="100"/>
    </location>
</feature>
<keyword evidence="13" id="KW-1185">Reference proteome</keyword>
<dbReference type="EMBL" id="SPLM01000036">
    <property type="protein sequence ID" value="TMW66334.1"/>
    <property type="molecule type" value="Genomic_DNA"/>
</dbReference>
<keyword evidence="6" id="KW-0862">Zinc</keyword>
<dbReference type="PANTHER" id="PTHR46077:SF1">
    <property type="entry name" value="TOP1 BINDING ARGININE_SERINE RICH PROTEIN, E3 UBIQUITIN LIGASE"/>
    <property type="match status" value="1"/>
</dbReference>
<evidence type="ECO:0000256" key="4">
    <source>
        <dbReference type="ARBA" id="ARBA00022723"/>
    </source>
</evidence>
<dbReference type="OrthoDB" id="21204at2759"/>
<dbReference type="SMART" id="SM00184">
    <property type="entry name" value="RING"/>
    <property type="match status" value="1"/>
</dbReference>
<evidence type="ECO:0000256" key="1">
    <source>
        <dbReference type="ARBA" id="ARBA00000900"/>
    </source>
</evidence>
<dbReference type="PROSITE" id="PS00518">
    <property type="entry name" value="ZF_RING_1"/>
    <property type="match status" value="1"/>
</dbReference>
<evidence type="ECO:0000256" key="6">
    <source>
        <dbReference type="ARBA" id="ARBA00022833"/>
    </source>
</evidence>
<dbReference type="InterPro" id="IPR017907">
    <property type="entry name" value="Znf_RING_CS"/>
</dbReference>
<feature type="region of interest" description="Disordered" evidence="10">
    <location>
        <begin position="13"/>
        <end position="42"/>
    </location>
</feature>
<evidence type="ECO:0000313" key="12">
    <source>
        <dbReference type="EMBL" id="TMW66334.1"/>
    </source>
</evidence>
<dbReference type="EC" id="2.3.2.27" evidence="2"/>